<gene>
    <name evidence="4" type="ORF">AAK873_03990</name>
</gene>
<protein>
    <submittedName>
        <fullName evidence="4">Glycosyl hydrolase 115 family protein</fullName>
    </submittedName>
</protein>
<keyword evidence="1 4" id="KW-0378">Hydrolase</keyword>
<dbReference type="Gene3D" id="3.20.20.520">
    <property type="entry name" value="Glycosyl hydrolase family 115"/>
    <property type="match status" value="1"/>
</dbReference>
<evidence type="ECO:0000313" key="4">
    <source>
        <dbReference type="EMBL" id="MEY8244781.1"/>
    </source>
</evidence>
<organism evidence="4 5">
    <name type="scientific">Heminiphilus faecis</name>
    <dbReference type="NCBI Taxonomy" id="2601703"/>
    <lineage>
        <taxon>Bacteria</taxon>
        <taxon>Pseudomonadati</taxon>
        <taxon>Bacteroidota</taxon>
        <taxon>Bacteroidia</taxon>
        <taxon>Bacteroidales</taxon>
        <taxon>Muribaculaceae</taxon>
        <taxon>Heminiphilus</taxon>
    </lineage>
</organism>
<evidence type="ECO:0000256" key="2">
    <source>
        <dbReference type="SAM" id="SignalP"/>
    </source>
</evidence>
<keyword evidence="2" id="KW-0732">Signal</keyword>
<sequence length="872" mass="97934">MLHRISSPKRIIAWIILICCAMTVNAQVEVSHSKNNRMIKLFGNGESAAVVVSPEDFITVKKAAQLLAGDMTATGAENAEAVITDSPESRHAVIAGTIGHSRLIDDMARRGKLDTNAVAGGYEQYMLSVIENPVDGVEKALVIAGSDRRGTAYGLLSISESIGVSPWYWWADIPVKEQKEVWVGGNYVSQMPSIKYRGFFINDEDWGLKPWSSHNYERELGDIGPKTYARVCELLLRLQANMLAPAMHTCTGAFYSHPESKLVADTFGIIITTSHCEPLLLNNAALSEWDSRHDGNWDYLTNSKTIRGKWENRLNEAASFENIYTMAMRGVHDAGLVNEIPADKKATLLQQVISDQRDMLARHTGKPITEIPQIFVPYKETMDIYEYGLKVPDDITIVWVDDNYGYFKKVSNENERKRSGGAGVYYHLSYLGAPHDYLWICTTPPVLMYEELKKAYDTGADRYWLLNVGDIKPMELGIQTFFEMARDFNRFDAKTANEHQAKYLSSVFGQRYERDFKVILDHYYRLAWSRKPEFMGFECEWDDAAHTGLRDTEFSFDNYNEAQRRLADYRMISDMTDSVMHSLEPGYREAFFEMLAFPVKSAYQMNRKFLMAQLNHELLASGDAAGANRAARETDIAYDSIQTLMNEYNSLLDGKWRGMMSIPTGWCALYQNKPATTVTAGAGEKELDITLSDNAGFTDRCMVIDLTDYEFVAGASEHNINIVEGIGYDGHVIKLGEATEPVADATDLSGAKAVYTLPAFVADSIDVYVDAVPLWPLHDGRSTRIGVAVDDSVKVFENIFKEYSREWKDQVLRNGVVKHFRFAIDKSKTSHKLSLICGDPGMMVQKIIVDWGGLKKSYIGPAAPVKTGVMSE</sequence>
<dbReference type="InterPro" id="IPR042301">
    <property type="entry name" value="GH115_sf"/>
</dbReference>
<dbReference type="Gene3D" id="2.60.120.1620">
    <property type="match status" value="1"/>
</dbReference>
<feature type="signal peptide" evidence="2">
    <location>
        <begin position="1"/>
        <end position="26"/>
    </location>
</feature>
<comment type="caution">
    <text evidence="4">The sequence shown here is derived from an EMBL/GenBank/DDBJ whole genome shotgun (WGS) entry which is preliminary data.</text>
</comment>
<dbReference type="Pfam" id="PF15979">
    <property type="entry name" value="Glyco_hydro_115"/>
    <property type="match status" value="1"/>
</dbReference>
<dbReference type="Gene3D" id="1.20.58.2150">
    <property type="match status" value="1"/>
</dbReference>
<accession>A0ABV4CTR8</accession>
<dbReference type="Gene3D" id="3.30.379.10">
    <property type="entry name" value="Chitobiase/beta-hexosaminidase domain 2-like"/>
    <property type="match status" value="1"/>
</dbReference>
<evidence type="ECO:0000259" key="3">
    <source>
        <dbReference type="Pfam" id="PF17829"/>
    </source>
</evidence>
<evidence type="ECO:0000313" key="5">
    <source>
        <dbReference type="Proteomes" id="UP001565200"/>
    </source>
</evidence>
<dbReference type="GO" id="GO:0016787">
    <property type="term" value="F:hydrolase activity"/>
    <property type="evidence" value="ECO:0007669"/>
    <property type="project" value="UniProtKB-KW"/>
</dbReference>
<dbReference type="PANTHER" id="PTHR37842">
    <property type="match status" value="1"/>
</dbReference>
<dbReference type="InterPro" id="IPR031924">
    <property type="entry name" value="GH115"/>
</dbReference>
<dbReference type="InterPro" id="IPR029018">
    <property type="entry name" value="Hex-like_dom2"/>
</dbReference>
<dbReference type="PANTHER" id="PTHR37842:SF2">
    <property type="entry name" value="GYLCOSYL HYDROLASE 115 C-TERMINAL DOMAIN-CONTAINING PROTEIN"/>
    <property type="match status" value="1"/>
</dbReference>
<feature type="domain" description="Gylcosyl hydrolase 115 C-terminal" evidence="3">
    <location>
        <begin position="700"/>
        <end position="862"/>
    </location>
</feature>
<dbReference type="Pfam" id="PF17829">
    <property type="entry name" value="GH115_C"/>
    <property type="match status" value="1"/>
</dbReference>
<dbReference type="EMBL" id="JBCLPP010000008">
    <property type="protein sequence ID" value="MEY8244781.1"/>
    <property type="molecule type" value="Genomic_DNA"/>
</dbReference>
<feature type="chain" id="PRO_5046200603" evidence="2">
    <location>
        <begin position="27"/>
        <end position="872"/>
    </location>
</feature>
<evidence type="ECO:0000256" key="1">
    <source>
        <dbReference type="ARBA" id="ARBA00022801"/>
    </source>
</evidence>
<name>A0ABV4CTR8_9BACT</name>
<reference evidence="4 5" key="1">
    <citation type="submission" date="2024-03" db="EMBL/GenBank/DDBJ databases">
        <title>Mouse gut bacterial collection (mGBC) of GemPharmatech.</title>
        <authorList>
            <person name="He Y."/>
            <person name="Dong L."/>
            <person name="Wu D."/>
            <person name="Gao X."/>
            <person name="Lin Z."/>
        </authorList>
    </citation>
    <scope>NUCLEOTIDE SEQUENCE [LARGE SCALE GENOMIC DNA]</scope>
    <source>
        <strain evidence="4 5">54-13</strain>
    </source>
</reference>
<proteinExistence type="predicted"/>
<keyword evidence="5" id="KW-1185">Reference proteome</keyword>
<dbReference type="InterPro" id="IPR041437">
    <property type="entry name" value="GH115_C"/>
</dbReference>
<dbReference type="Proteomes" id="UP001565200">
    <property type="component" value="Unassembled WGS sequence"/>
</dbReference>
<dbReference type="RefSeq" id="WP_205523799.1">
    <property type="nucleotide sequence ID" value="NZ_JBCLPP010000008.1"/>
</dbReference>